<dbReference type="CDD" id="cd02947">
    <property type="entry name" value="TRX_family"/>
    <property type="match status" value="1"/>
</dbReference>
<evidence type="ECO:0000313" key="1">
    <source>
        <dbReference type="EMBL" id="RAV78563.1"/>
    </source>
</evidence>
<gene>
    <name evidence="1" type="ORF">DBT54_06650</name>
</gene>
<dbReference type="AlphaFoldDB" id="A0A178HGC0"/>
<dbReference type="InterPro" id="IPR036249">
    <property type="entry name" value="Thioredoxin-like_sf"/>
</dbReference>
<evidence type="ECO:0000313" key="2">
    <source>
        <dbReference type="Proteomes" id="UP000251923"/>
    </source>
</evidence>
<dbReference type="SUPFAM" id="SSF52833">
    <property type="entry name" value="Thioredoxin-like"/>
    <property type="match status" value="1"/>
</dbReference>
<dbReference type="EMBL" id="QMHM01000012">
    <property type="protein sequence ID" value="RAV78563.1"/>
    <property type="molecule type" value="Genomic_DNA"/>
</dbReference>
<dbReference type="Proteomes" id="UP000251923">
    <property type="component" value="Unassembled WGS sequence"/>
</dbReference>
<sequence length="121" mass="13529">MAYSESEFNEAVEKLNRVNAKDLLSNLDSKEESLVFVGRPTCPYCRKFLPKLIEIIESDDLEFAYLDSTATAESVAIQEFREQAQVATVPALVRIGGEKRLENLGVDSSDSIESIREKIAQ</sequence>
<comment type="caution">
    <text evidence="1">The sequence shown here is derived from an EMBL/GenBank/DDBJ whole genome shotgun (WGS) entry which is preliminary data.</text>
</comment>
<dbReference type="InterPro" id="IPR046698">
    <property type="entry name" value="PedC-like"/>
</dbReference>
<organism evidence="1 2">
    <name type="scientific">Aerococcus urinae</name>
    <dbReference type="NCBI Taxonomy" id="1376"/>
    <lineage>
        <taxon>Bacteria</taxon>
        <taxon>Bacillati</taxon>
        <taxon>Bacillota</taxon>
        <taxon>Bacilli</taxon>
        <taxon>Lactobacillales</taxon>
        <taxon>Aerococcaceae</taxon>
        <taxon>Aerococcus</taxon>
    </lineage>
</organism>
<proteinExistence type="predicted"/>
<name>A0A178HGC0_9LACT</name>
<dbReference type="RefSeq" id="WP_082888651.1">
    <property type="nucleotide sequence ID" value="NZ_JASODG010000008.1"/>
</dbReference>
<reference evidence="1 2" key="1">
    <citation type="submission" date="2018-04" db="EMBL/GenBank/DDBJ databases">
        <title>Aerococcus urinae genomes.</title>
        <authorList>
            <person name="Hilt E."/>
            <person name="Gilbert N.M."/>
            <person name="Thomas-White K."/>
            <person name="Putonti C."/>
            <person name="Lewis A.L."/>
            <person name="Visck K.L."/>
            <person name="Wolfe A.J."/>
        </authorList>
    </citation>
    <scope>NUCLEOTIDE SEQUENCE [LARGE SCALE GENOMIC DNA]</scope>
    <source>
        <strain evidence="1 2">UMB7480</strain>
    </source>
</reference>
<dbReference type="Gene3D" id="3.40.30.10">
    <property type="entry name" value="Glutaredoxin"/>
    <property type="match status" value="1"/>
</dbReference>
<protein>
    <submittedName>
        <fullName evidence="1">Thiol reductase thioredoxin</fullName>
    </submittedName>
</protein>
<dbReference type="GeneID" id="86971033"/>
<dbReference type="Pfam" id="PF20207">
    <property type="entry name" value="DUF6568"/>
    <property type="match status" value="1"/>
</dbReference>
<accession>A0A178HGC0</accession>